<dbReference type="EMBL" id="JAUEOZ010000001">
    <property type="protein sequence ID" value="MDN2481671.1"/>
    <property type="molecule type" value="Genomic_DNA"/>
</dbReference>
<protein>
    <submittedName>
        <fullName evidence="1">Uncharacterized protein</fullName>
    </submittedName>
</protein>
<reference evidence="1" key="1">
    <citation type="submission" date="2024-05" db="EMBL/GenBank/DDBJ databases">
        <title>Genome Sequences of Four Agar- Degrading Marine Bacteria.</title>
        <authorList>
            <person name="Phillips E.K."/>
            <person name="Shaffer J.C."/>
            <person name="Henson M.W."/>
            <person name="Temperton B."/>
            <person name="Thrash C.J."/>
            <person name="Martin M.O."/>
        </authorList>
    </citation>
    <scope>NUCLEOTIDE SEQUENCE</scope>
    <source>
        <strain evidence="1">EKP203</strain>
    </source>
</reference>
<evidence type="ECO:0000313" key="1">
    <source>
        <dbReference type="EMBL" id="MDN2481671.1"/>
    </source>
</evidence>
<gene>
    <name evidence="1" type="ORF">QWJ08_09715</name>
</gene>
<name>A0ABT7Y0W6_9VIBR</name>
<sequence>MIISTATNGIIDAIVAIFVVTNGSTTAINGTVSAKVVHFESDTTKQPAALPSHFLFQKDARELRAREVSLDSLPCRPPKRSA</sequence>
<comment type="caution">
    <text evidence="1">The sequence shown here is derived from an EMBL/GenBank/DDBJ whole genome shotgun (WGS) entry which is preliminary data.</text>
</comment>
<proteinExistence type="predicted"/>
<keyword evidence="2" id="KW-1185">Reference proteome</keyword>
<evidence type="ECO:0000313" key="2">
    <source>
        <dbReference type="Proteomes" id="UP001169719"/>
    </source>
</evidence>
<dbReference type="RefSeq" id="WP_289961751.1">
    <property type="nucleotide sequence ID" value="NZ_JAUEOZ010000001.1"/>
</dbReference>
<accession>A0ABT7Y0W6</accession>
<dbReference type="Proteomes" id="UP001169719">
    <property type="component" value="Unassembled WGS sequence"/>
</dbReference>
<organism evidence="1 2">
    <name type="scientific">Vibrio agarivorans</name>
    <dbReference type="NCBI Taxonomy" id="153622"/>
    <lineage>
        <taxon>Bacteria</taxon>
        <taxon>Pseudomonadati</taxon>
        <taxon>Pseudomonadota</taxon>
        <taxon>Gammaproteobacteria</taxon>
        <taxon>Vibrionales</taxon>
        <taxon>Vibrionaceae</taxon>
        <taxon>Vibrio</taxon>
    </lineage>
</organism>